<keyword evidence="2" id="KW-1185">Reference proteome</keyword>
<dbReference type="AlphaFoldDB" id="A0A409WUV0"/>
<reference evidence="1 2" key="1">
    <citation type="journal article" date="2018" name="Evol. Lett.">
        <title>Horizontal gene cluster transfer increased hallucinogenic mushroom diversity.</title>
        <authorList>
            <person name="Reynolds H.T."/>
            <person name="Vijayakumar V."/>
            <person name="Gluck-Thaler E."/>
            <person name="Korotkin H.B."/>
            <person name="Matheny P.B."/>
            <person name="Slot J.C."/>
        </authorList>
    </citation>
    <scope>NUCLEOTIDE SEQUENCE [LARGE SCALE GENOMIC DNA]</scope>
    <source>
        <strain evidence="1 2">2631</strain>
    </source>
</reference>
<gene>
    <name evidence="1" type="ORF">CVT25_008430</name>
</gene>
<accession>A0A409WUV0</accession>
<protein>
    <recommendedName>
        <fullName evidence="3">Protein kinase domain-containing protein</fullName>
    </recommendedName>
</protein>
<proteinExistence type="predicted"/>
<comment type="caution">
    <text evidence="1">The sequence shown here is derived from an EMBL/GenBank/DDBJ whole genome shotgun (WGS) entry which is preliminary data.</text>
</comment>
<dbReference type="EMBL" id="NHYD01003152">
    <property type="protein sequence ID" value="PPQ82304.1"/>
    <property type="molecule type" value="Genomic_DNA"/>
</dbReference>
<dbReference type="InParanoid" id="A0A409WUV0"/>
<evidence type="ECO:0008006" key="3">
    <source>
        <dbReference type="Google" id="ProtNLM"/>
    </source>
</evidence>
<sequence>MTLPEIKKMVLEMGLAILTTLQLDSTSANVGADPGNISWDVSRGSNGLPHVAFNNLPPPLPPKDVPGHKVNLDGIMKDDIRNATTVLLQLVTVVENIVPERPQLQDGTHEIEYRSLAPQNEALFPCATPEVPIVIQNNKPLHRIVGKCLSDQRAQRPTASALCKMLLRLCRSSIVHDAAREIGKS</sequence>
<evidence type="ECO:0000313" key="1">
    <source>
        <dbReference type="EMBL" id="PPQ82304.1"/>
    </source>
</evidence>
<name>A0A409WUV0_PSICY</name>
<dbReference type="Proteomes" id="UP000283269">
    <property type="component" value="Unassembled WGS sequence"/>
</dbReference>
<evidence type="ECO:0000313" key="2">
    <source>
        <dbReference type="Proteomes" id="UP000283269"/>
    </source>
</evidence>
<organism evidence="1 2">
    <name type="scientific">Psilocybe cyanescens</name>
    <dbReference type="NCBI Taxonomy" id="93625"/>
    <lineage>
        <taxon>Eukaryota</taxon>
        <taxon>Fungi</taxon>
        <taxon>Dikarya</taxon>
        <taxon>Basidiomycota</taxon>
        <taxon>Agaricomycotina</taxon>
        <taxon>Agaricomycetes</taxon>
        <taxon>Agaricomycetidae</taxon>
        <taxon>Agaricales</taxon>
        <taxon>Agaricineae</taxon>
        <taxon>Strophariaceae</taxon>
        <taxon>Psilocybe</taxon>
    </lineage>
</organism>